<dbReference type="InterPro" id="IPR016181">
    <property type="entry name" value="Acyl_CoA_acyltransferase"/>
</dbReference>
<evidence type="ECO:0000256" key="2">
    <source>
        <dbReference type="ARBA" id="ARBA00023315"/>
    </source>
</evidence>
<dbReference type="Proteomes" id="UP000637267">
    <property type="component" value="Unassembled WGS sequence"/>
</dbReference>
<dbReference type="EMBL" id="BMLX01000001">
    <property type="protein sequence ID" value="GGP18015.1"/>
    <property type="molecule type" value="Genomic_DNA"/>
</dbReference>
<evidence type="ECO:0000313" key="5">
    <source>
        <dbReference type="Proteomes" id="UP000637267"/>
    </source>
</evidence>
<name>A0ABQ2P4P0_9NEIS</name>
<keyword evidence="5" id="KW-1185">Reference proteome</keyword>
<gene>
    <name evidence="4" type="ORF">GCM10010970_02710</name>
</gene>
<keyword evidence="2" id="KW-0012">Acyltransferase</keyword>
<dbReference type="Gene3D" id="3.40.630.30">
    <property type="match status" value="1"/>
</dbReference>
<proteinExistence type="predicted"/>
<dbReference type="NCBIfam" id="NF040504">
    <property type="entry name" value="resist_ArsN1b"/>
    <property type="match status" value="1"/>
</dbReference>
<reference evidence="5" key="1">
    <citation type="journal article" date="2019" name="Int. J. Syst. Evol. Microbiol.">
        <title>The Global Catalogue of Microorganisms (GCM) 10K type strain sequencing project: providing services to taxonomists for standard genome sequencing and annotation.</title>
        <authorList>
            <consortium name="The Broad Institute Genomics Platform"/>
            <consortium name="The Broad Institute Genome Sequencing Center for Infectious Disease"/>
            <person name="Wu L."/>
            <person name="Ma J."/>
        </authorList>
    </citation>
    <scope>NUCLEOTIDE SEQUENCE [LARGE SCALE GENOMIC DNA]</scope>
    <source>
        <strain evidence="5">CGMCC 1.8859</strain>
    </source>
</reference>
<comment type="caution">
    <text evidence="4">The sequence shown here is derived from an EMBL/GenBank/DDBJ whole genome shotgun (WGS) entry which is preliminary data.</text>
</comment>
<dbReference type="PROSITE" id="PS51186">
    <property type="entry name" value="GNAT"/>
    <property type="match status" value="1"/>
</dbReference>
<dbReference type="SUPFAM" id="SSF55729">
    <property type="entry name" value="Acyl-CoA N-acyltransferases (Nat)"/>
    <property type="match status" value="1"/>
</dbReference>
<protein>
    <submittedName>
        <fullName evidence="4">N-acetyltransferase</fullName>
    </submittedName>
</protein>
<dbReference type="PANTHER" id="PTHR43072">
    <property type="entry name" value="N-ACETYLTRANSFERASE"/>
    <property type="match status" value="1"/>
</dbReference>
<dbReference type="PANTHER" id="PTHR43072:SF23">
    <property type="entry name" value="UPF0039 PROTEIN C11D3.02C"/>
    <property type="match status" value="1"/>
</dbReference>
<feature type="domain" description="N-acetyltransferase" evidence="3">
    <location>
        <begin position="8"/>
        <end position="170"/>
    </location>
</feature>
<evidence type="ECO:0000259" key="3">
    <source>
        <dbReference type="PROSITE" id="PS51186"/>
    </source>
</evidence>
<evidence type="ECO:0000256" key="1">
    <source>
        <dbReference type="ARBA" id="ARBA00022679"/>
    </source>
</evidence>
<dbReference type="InterPro" id="IPR000182">
    <property type="entry name" value="GNAT_dom"/>
</dbReference>
<organism evidence="4 5">
    <name type="scientific">Silvimonas iriomotensis</name>
    <dbReference type="NCBI Taxonomy" id="449662"/>
    <lineage>
        <taxon>Bacteria</taxon>
        <taxon>Pseudomonadati</taxon>
        <taxon>Pseudomonadota</taxon>
        <taxon>Betaproteobacteria</taxon>
        <taxon>Neisseriales</taxon>
        <taxon>Chitinibacteraceae</taxon>
        <taxon>Silvimonas</taxon>
    </lineage>
</organism>
<keyword evidence="1" id="KW-0808">Transferase</keyword>
<sequence length="170" mass="19145">MPDQDVTMLIRPVVASDAQAICDIYNHYVINTAISFEQNPVTATEMVRRIEDIGGKYPWLVAETEAGIVGYAYATVWRGRPAYKHTVESTIYLRADTLRGGIGRPLYTALLEELRARQFHAVVGCIALPNPASVAFHERCGFKKVAHFSEVGRKFEQWLDAGFWEVLLQD</sequence>
<dbReference type="Pfam" id="PF13420">
    <property type="entry name" value="Acetyltransf_4"/>
    <property type="match status" value="1"/>
</dbReference>
<evidence type="ECO:0000313" key="4">
    <source>
        <dbReference type="EMBL" id="GGP18015.1"/>
    </source>
</evidence>
<accession>A0ABQ2P4P0</accession>